<evidence type="ECO:0000313" key="4">
    <source>
        <dbReference type="Proteomes" id="UP000639772"/>
    </source>
</evidence>
<dbReference type="Proteomes" id="UP000636800">
    <property type="component" value="Chromosome 12"/>
</dbReference>
<protein>
    <submittedName>
        <fullName evidence="2">Uncharacterized protein</fullName>
    </submittedName>
</protein>
<dbReference type="EMBL" id="JADCNL010000012">
    <property type="protein sequence ID" value="KAG0458175.1"/>
    <property type="molecule type" value="Genomic_DNA"/>
</dbReference>
<gene>
    <name evidence="2" type="ORF">HPP92_022905</name>
    <name evidence="1" type="ORF">HPP92_023332</name>
</gene>
<accession>A0A835Q1I3</accession>
<name>A0A835Q1I3_VANPL</name>
<dbReference type="EMBL" id="JADCNM010000012">
    <property type="protein sequence ID" value="KAG0459777.1"/>
    <property type="molecule type" value="Genomic_DNA"/>
</dbReference>
<dbReference type="Proteomes" id="UP000639772">
    <property type="component" value="Chromosome 12"/>
</dbReference>
<keyword evidence="3" id="KW-1185">Reference proteome</keyword>
<evidence type="ECO:0000313" key="1">
    <source>
        <dbReference type="EMBL" id="KAG0458175.1"/>
    </source>
</evidence>
<evidence type="ECO:0000313" key="2">
    <source>
        <dbReference type="EMBL" id="KAG0459777.1"/>
    </source>
</evidence>
<organism evidence="2 4">
    <name type="scientific">Vanilla planifolia</name>
    <name type="common">Vanilla</name>
    <dbReference type="NCBI Taxonomy" id="51239"/>
    <lineage>
        <taxon>Eukaryota</taxon>
        <taxon>Viridiplantae</taxon>
        <taxon>Streptophyta</taxon>
        <taxon>Embryophyta</taxon>
        <taxon>Tracheophyta</taxon>
        <taxon>Spermatophyta</taxon>
        <taxon>Magnoliopsida</taxon>
        <taxon>Liliopsida</taxon>
        <taxon>Asparagales</taxon>
        <taxon>Orchidaceae</taxon>
        <taxon>Vanilloideae</taxon>
        <taxon>Vanilleae</taxon>
        <taxon>Vanilla</taxon>
    </lineage>
</organism>
<reference evidence="3 4" key="1">
    <citation type="journal article" date="2020" name="Nat. Food">
        <title>A phased Vanilla planifolia genome enables genetic improvement of flavour and production.</title>
        <authorList>
            <person name="Hasing T."/>
            <person name="Tang H."/>
            <person name="Brym M."/>
            <person name="Khazi F."/>
            <person name="Huang T."/>
            <person name="Chambers A.H."/>
        </authorList>
    </citation>
    <scope>NUCLEOTIDE SEQUENCE [LARGE SCALE GENOMIC DNA]</scope>
    <source>
        <tissue evidence="2">Leaf</tissue>
    </source>
</reference>
<dbReference type="AlphaFoldDB" id="A0A835Q1I3"/>
<evidence type="ECO:0000313" key="3">
    <source>
        <dbReference type="Proteomes" id="UP000636800"/>
    </source>
</evidence>
<comment type="caution">
    <text evidence="2">The sequence shown here is derived from an EMBL/GenBank/DDBJ whole genome shotgun (WGS) entry which is preliminary data.</text>
</comment>
<sequence>MLVAVTTASPTSPVPDRPFLAAVRKPRPEKKWEFNPTWYGHQERIGSAPPPSPMINWRGMSGVARKRRHHWRGSSVCLFLLGRRLEKSPEPFICGDQISNAHKLGLGGRAHSTTGKFGSPWSDGALGP</sequence>
<proteinExistence type="predicted"/>